<keyword evidence="4" id="KW-1185">Reference proteome</keyword>
<name>A0AAV3P2D3_LITER</name>
<evidence type="ECO:0000259" key="2">
    <source>
        <dbReference type="Pfam" id="PF07727"/>
    </source>
</evidence>
<keyword evidence="1 3" id="KW-0812">Transmembrane</keyword>
<comment type="caution">
    <text evidence="3">The sequence shown here is derived from an EMBL/GenBank/DDBJ whole genome shotgun (WGS) entry which is preliminary data.</text>
</comment>
<keyword evidence="1" id="KW-0472">Membrane</keyword>
<keyword evidence="1" id="KW-1133">Transmembrane helix</keyword>
<dbReference type="Pfam" id="PF07727">
    <property type="entry name" value="RVT_2"/>
    <property type="match status" value="1"/>
</dbReference>
<sequence length="286" mass="32796">MHIPDPVQSHTPVLAGHSTRNIQPPSWMQDYIVNNACSSHTLHEYSTVHVKYLANLSQEHEPYSFKQAQNSDQRITAMNQEIQALEKNKTWEVVDLPLGVKPIGCKWVFRIKRKHDGTIDKYKARLVVKGYSQTEGIDYFDNFSPVAKPVTVRVLLALVAAKSWPLFQMDINNDFLYGFIDKKIYMRQPEGYHRGGKGQACKLTKSLYGLKQASRQWKKEFTTQISMILFNQVMITVFLCTEVFMTLVVYVDDILLTGNSEGHMVQVKQFLEDKFTIKELGNASIS</sequence>
<accession>A0AAV3P2D3</accession>
<feature type="domain" description="Reverse transcriptase Ty1/copia-type" evidence="2">
    <location>
        <begin position="88"/>
        <end position="284"/>
    </location>
</feature>
<reference evidence="3 4" key="1">
    <citation type="submission" date="2024-01" db="EMBL/GenBank/DDBJ databases">
        <title>The complete chloroplast genome sequence of Lithospermum erythrorhizon: insights into the phylogenetic relationship among Boraginaceae species and the maternal lineages of purple gromwells.</title>
        <authorList>
            <person name="Okada T."/>
            <person name="Watanabe K."/>
        </authorList>
    </citation>
    <scope>NUCLEOTIDE SEQUENCE [LARGE SCALE GENOMIC DNA]</scope>
</reference>
<gene>
    <name evidence="3" type="ORF">LIER_36120</name>
</gene>
<evidence type="ECO:0000313" key="3">
    <source>
        <dbReference type="EMBL" id="GAA0145388.1"/>
    </source>
</evidence>
<dbReference type="SUPFAM" id="SSF56672">
    <property type="entry name" value="DNA/RNA polymerases"/>
    <property type="match status" value="1"/>
</dbReference>
<dbReference type="InterPro" id="IPR043502">
    <property type="entry name" value="DNA/RNA_pol_sf"/>
</dbReference>
<evidence type="ECO:0000313" key="4">
    <source>
        <dbReference type="Proteomes" id="UP001454036"/>
    </source>
</evidence>
<dbReference type="InterPro" id="IPR013103">
    <property type="entry name" value="RVT_2"/>
</dbReference>
<proteinExistence type="predicted"/>
<protein>
    <submittedName>
        <fullName evidence="3">Transmembrane signal receptor</fullName>
    </submittedName>
</protein>
<dbReference type="AlphaFoldDB" id="A0AAV3P2D3"/>
<dbReference type="Proteomes" id="UP001454036">
    <property type="component" value="Unassembled WGS sequence"/>
</dbReference>
<evidence type="ECO:0000256" key="1">
    <source>
        <dbReference type="SAM" id="Phobius"/>
    </source>
</evidence>
<keyword evidence="3" id="KW-0675">Receptor</keyword>
<dbReference type="EMBL" id="BAABME010016305">
    <property type="protein sequence ID" value="GAA0145388.1"/>
    <property type="molecule type" value="Genomic_DNA"/>
</dbReference>
<feature type="transmembrane region" description="Helical" evidence="1">
    <location>
        <begin position="228"/>
        <end position="251"/>
    </location>
</feature>
<organism evidence="3 4">
    <name type="scientific">Lithospermum erythrorhizon</name>
    <name type="common">Purple gromwell</name>
    <name type="synonym">Lithospermum officinale var. erythrorhizon</name>
    <dbReference type="NCBI Taxonomy" id="34254"/>
    <lineage>
        <taxon>Eukaryota</taxon>
        <taxon>Viridiplantae</taxon>
        <taxon>Streptophyta</taxon>
        <taxon>Embryophyta</taxon>
        <taxon>Tracheophyta</taxon>
        <taxon>Spermatophyta</taxon>
        <taxon>Magnoliopsida</taxon>
        <taxon>eudicotyledons</taxon>
        <taxon>Gunneridae</taxon>
        <taxon>Pentapetalae</taxon>
        <taxon>asterids</taxon>
        <taxon>lamiids</taxon>
        <taxon>Boraginales</taxon>
        <taxon>Boraginaceae</taxon>
        <taxon>Boraginoideae</taxon>
        <taxon>Lithospermeae</taxon>
        <taxon>Lithospermum</taxon>
    </lineage>
</organism>